<dbReference type="PANTHER" id="PTHR11685">
    <property type="entry name" value="RBR FAMILY RING FINGER AND IBR DOMAIN-CONTAINING"/>
    <property type="match status" value="1"/>
</dbReference>
<evidence type="ECO:0000256" key="1">
    <source>
        <dbReference type="ARBA" id="ARBA00001798"/>
    </source>
</evidence>
<dbReference type="PROSITE" id="PS51873">
    <property type="entry name" value="TRIAD"/>
    <property type="match status" value="1"/>
</dbReference>
<evidence type="ECO:0000313" key="13">
    <source>
        <dbReference type="Proteomes" id="UP000001194"/>
    </source>
</evidence>
<dbReference type="EC" id="2.3.2.31" evidence="2"/>
<dbReference type="GeneID" id="6084249"/>
<evidence type="ECO:0000259" key="10">
    <source>
        <dbReference type="PROSITE" id="PS50089"/>
    </source>
</evidence>
<dbReference type="AlphaFoldDB" id="B0DX72"/>
<dbReference type="HOGENOM" id="CLU_022048_5_2_1"/>
<dbReference type="OrthoDB" id="9977870at2759"/>
<dbReference type="Gene3D" id="1.20.120.1750">
    <property type="match status" value="1"/>
</dbReference>
<evidence type="ECO:0000256" key="9">
    <source>
        <dbReference type="PROSITE-ProRule" id="PRU00175"/>
    </source>
</evidence>
<comment type="catalytic activity">
    <reaction evidence="1">
        <text>[E2 ubiquitin-conjugating enzyme]-S-ubiquitinyl-L-cysteine + [acceptor protein]-L-lysine = [E2 ubiquitin-conjugating enzyme]-L-cysteine + [acceptor protein]-N(6)-ubiquitinyl-L-lysine.</text>
        <dbReference type="EC" id="2.3.2.31"/>
    </reaction>
</comment>
<evidence type="ECO:0000256" key="5">
    <source>
        <dbReference type="ARBA" id="ARBA00022737"/>
    </source>
</evidence>
<dbReference type="KEGG" id="lbc:LACBIDRAFT_255111"/>
<dbReference type="InterPro" id="IPR001841">
    <property type="entry name" value="Znf_RING"/>
</dbReference>
<dbReference type="Pfam" id="PF01485">
    <property type="entry name" value="IBR"/>
    <property type="match status" value="1"/>
</dbReference>
<evidence type="ECO:0000256" key="4">
    <source>
        <dbReference type="ARBA" id="ARBA00022723"/>
    </source>
</evidence>
<accession>B0DX72</accession>
<keyword evidence="5" id="KW-0677">Repeat</keyword>
<dbReference type="SUPFAM" id="SSF57850">
    <property type="entry name" value="RING/U-box"/>
    <property type="match status" value="2"/>
</dbReference>
<sequence length="206" mass="22819">VNGSVDVVRRFECVCCTDSFKPEEVLRAPCQHYYCRTCVTSLVKACTKDESLFPIKCCKKPITATSLRSHLESDDLRDLFSLKIIEYNTPATRRVYCPKTRCSTFMGSLPSSSTREMTCQKCHAQACGICRGTAHVGKDCPQDKGCLEVREMAKRVGWQTCPKCMAVIQRVWGCNSMVCKCGTNFCYGCGATMLVCKGSCAKSAAY</sequence>
<dbReference type="PROSITE" id="PS50089">
    <property type="entry name" value="ZF_RING_2"/>
    <property type="match status" value="1"/>
</dbReference>
<protein>
    <recommendedName>
        <fullName evidence="2">RBR-type E3 ubiquitin transferase</fullName>
        <ecNumber evidence="2">2.3.2.31</ecNumber>
    </recommendedName>
</protein>
<evidence type="ECO:0000256" key="6">
    <source>
        <dbReference type="ARBA" id="ARBA00022771"/>
    </source>
</evidence>
<dbReference type="GO" id="GO:0008270">
    <property type="term" value="F:zinc ion binding"/>
    <property type="evidence" value="ECO:0007669"/>
    <property type="project" value="UniProtKB-KW"/>
</dbReference>
<feature type="domain" description="RING-type" evidence="10">
    <location>
        <begin position="13"/>
        <end position="50"/>
    </location>
</feature>
<organism evidence="13">
    <name type="scientific">Laccaria bicolor (strain S238N-H82 / ATCC MYA-4686)</name>
    <name type="common">Bicoloured deceiver</name>
    <name type="synonym">Laccaria laccata var. bicolor</name>
    <dbReference type="NCBI Taxonomy" id="486041"/>
    <lineage>
        <taxon>Eukaryota</taxon>
        <taxon>Fungi</taxon>
        <taxon>Dikarya</taxon>
        <taxon>Basidiomycota</taxon>
        <taxon>Agaricomycotina</taxon>
        <taxon>Agaricomycetes</taxon>
        <taxon>Agaricomycetidae</taxon>
        <taxon>Agaricales</taxon>
        <taxon>Agaricineae</taxon>
        <taxon>Hydnangiaceae</taxon>
        <taxon>Laccaria</taxon>
    </lineage>
</organism>
<evidence type="ECO:0000256" key="2">
    <source>
        <dbReference type="ARBA" id="ARBA00012251"/>
    </source>
</evidence>
<evidence type="ECO:0000313" key="12">
    <source>
        <dbReference type="EMBL" id="EDR00783.1"/>
    </source>
</evidence>
<dbReference type="PROSITE" id="PS00518">
    <property type="entry name" value="ZF_RING_1"/>
    <property type="match status" value="1"/>
</dbReference>
<keyword evidence="8" id="KW-0862">Zinc</keyword>
<dbReference type="EMBL" id="DS547146">
    <property type="protein sequence ID" value="EDR00783.1"/>
    <property type="molecule type" value="Genomic_DNA"/>
</dbReference>
<dbReference type="InterPro" id="IPR031127">
    <property type="entry name" value="E3_UB_ligase_RBR"/>
</dbReference>
<dbReference type="InParanoid" id="B0DX72"/>
<name>B0DX72_LACBS</name>
<keyword evidence="13" id="KW-1185">Reference proteome</keyword>
<gene>
    <name evidence="12" type="ORF">LACBIDRAFT_255111</name>
</gene>
<keyword evidence="7" id="KW-0833">Ubl conjugation pathway</keyword>
<evidence type="ECO:0000256" key="8">
    <source>
        <dbReference type="ARBA" id="ARBA00022833"/>
    </source>
</evidence>
<dbReference type="InterPro" id="IPR044066">
    <property type="entry name" value="TRIAD_supradom"/>
</dbReference>
<dbReference type="InterPro" id="IPR002867">
    <property type="entry name" value="IBR_dom"/>
</dbReference>
<reference evidence="12 13" key="1">
    <citation type="journal article" date="2008" name="Nature">
        <title>The genome of Laccaria bicolor provides insights into mycorrhizal symbiosis.</title>
        <authorList>
            <person name="Martin F."/>
            <person name="Aerts A."/>
            <person name="Ahren D."/>
            <person name="Brun A."/>
            <person name="Danchin E.G.J."/>
            <person name="Duchaussoy F."/>
            <person name="Gibon J."/>
            <person name="Kohler A."/>
            <person name="Lindquist E."/>
            <person name="Pereda V."/>
            <person name="Salamov A."/>
            <person name="Shapiro H.J."/>
            <person name="Wuyts J."/>
            <person name="Blaudez D."/>
            <person name="Buee M."/>
            <person name="Brokstein P."/>
            <person name="Canbaeck B."/>
            <person name="Cohen D."/>
            <person name="Courty P.E."/>
            <person name="Coutinho P.M."/>
            <person name="Delaruelle C."/>
            <person name="Detter J.C."/>
            <person name="Deveau A."/>
            <person name="DiFazio S."/>
            <person name="Duplessis S."/>
            <person name="Fraissinet-Tachet L."/>
            <person name="Lucic E."/>
            <person name="Frey-Klett P."/>
            <person name="Fourrey C."/>
            <person name="Feussner I."/>
            <person name="Gay G."/>
            <person name="Grimwood J."/>
            <person name="Hoegger P.J."/>
            <person name="Jain P."/>
            <person name="Kilaru S."/>
            <person name="Labbe J."/>
            <person name="Lin Y.C."/>
            <person name="Legue V."/>
            <person name="Le Tacon F."/>
            <person name="Marmeisse R."/>
            <person name="Melayah D."/>
            <person name="Montanini B."/>
            <person name="Muratet M."/>
            <person name="Nehls U."/>
            <person name="Niculita-Hirzel H."/>
            <person name="Oudot-Le Secq M.P."/>
            <person name="Peter M."/>
            <person name="Quesneville H."/>
            <person name="Rajashekar B."/>
            <person name="Reich M."/>
            <person name="Rouhier N."/>
            <person name="Schmutz J."/>
            <person name="Yin T."/>
            <person name="Chalot M."/>
            <person name="Henrissat B."/>
            <person name="Kuees U."/>
            <person name="Lucas S."/>
            <person name="Van de Peer Y."/>
            <person name="Podila G.K."/>
            <person name="Polle A."/>
            <person name="Pukkila P.J."/>
            <person name="Richardson P.M."/>
            <person name="Rouze P."/>
            <person name="Sanders I.R."/>
            <person name="Stajich J.E."/>
            <person name="Tunlid A."/>
            <person name="Tuskan G."/>
            <person name="Grigoriev I.V."/>
        </authorList>
    </citation>
    <scope>NUCLEOTIDE SEQUENCE [LARGE SCALE GENOMIC DNA]</scope>
    <source>
        <strain evidence="13">S238N-H82 / ATCC MYA-4686</strain>
    </source>
</reference>
<dbReference type="Gene3D" id="3.30.40.10">
    <property type="entry name" value="Zinc/RING finger domain, C3HC4 (zinc finger)"/>
    <property type="match status" value="1"/>
</dbReference>
<evidence type="ECO:0000256" key="3">
    <source>
        <dbReference type="ARBA" id="ARBA00022679"/>
    </source>
</evidence>
<dbReference type="GO" id="GO:0016567">
    <property type="term" value="P:protein ubiquitination"/>
    <property type="evidence" value="ECO:0007669"/>
    <property type="project" value="InterPro"/>
</dbReference>
<keyword evidence="3" id="KW-0808">Transferase</keyword>
<dbReference type="GO" id="GO:0061630">
    <property type="term" value="F:ubiquitin protein ligase activity"/>
    <property type="evidence" value="ECO:0007669"/>
    <property type="project" value="UniProtKB-EC"/>
</dbReference>
<evidence type="ECO:0000256" key="7">
    <source>
        <dbReference type="ARBA" id="ARBA00022786"/>
    </source>
</evidence>
<dbReference type="Proteomes" id="UP000001194">
    <property type="component" value="Unassembled WGS sequence"/>
</dbReference>
<feature type="domain" description="RING-type" evidence="11">
    <location>
        <begin position="9"/>
        <end position="206"/>
    </location>
</feature>
<keyword evidence="6 9" id="KW-0863">Zinc-finger</keyword>
<dbReference type="InterPro" id="IPR017907">
    <property type="entry name" value="Znf_RING_CS"/>
</dbReference>
<evidence type="ECO:0000259" key="11">
    <source>
        <dbReference type="PROSITE" id="PS51873"/>
    </source>
</evidence>
<feature type="non-terminal residue" evidence="12">
    <location>
        <position position="1"/>
    </location>
</feature>
<dbReference type="InterPro" id="IPR013083">
    <property type="entry name" value="Znf_RING/FYVE/PHD"/>
</dbReference>
<dbReference type="RefSeq" id="XP_001888575.1">
    <property type="nucleotide sequence ID" value="XM_001888540.1"/>
</dbReference>
<proteinExistence type="predicted"/>
<keyword evidence="4" id="KW-0479">Metal-binding</keyword>